<proteinExistence type="predicted"/>
<evidence type="ECO:0000313" key="1">
    <source>
        <dbReference type="EMBL" id="NMO20729.1"/>
    </source>
</evidence>
<evidence type="ECO:0008006" key="3">
    <source>
        <dbReference type="Google" id="ProtNLM"/>
    </source>
</evidence>
<keyword evidence="2" id="KW-1185">Reference proteome</keyword>
<reference evidence="1 2" key="1">
    <citation type="submission" date="2020-04" db="EMBL/GenBank/DDBJ databases">
        <title>Draft genome of Pyxidicoccus fallax type strain.</title>
        <authorList>
            <person name="Whitworth D.E."/>
        </authorList>
    </citation>
    <scope>NUCLEOTIDE SEQUENCE [LARGE SCALE GENOMIC DNA]</scope>
    <source>
        <strain evidence="1 2">DSM 14698</strain>
    </source>
</reference>
<accession>A0A848LST5</accession>
<dbReference type="EMBL" id="JABBJJ010000265">
    <property type="protein sequence ID" value="NMO20729.1"/>
    <property type="molecule type" value="Genomic_DNA"/>
</dbReference>
<dbReference type="PROSITE" id="PS51257">
    <property type="entry name" value="PROKAR_LIPOPROTEIN"/>
    <property type="match status" value="1"/>
</dbReference>
<dbReference type="Gene3D" id="2.40.360.20">
    <property type="match status" value="1"/>
</dbReference>
<name>A0A848LST5_9BACT</name>
<dbReference type="AlphaFoldDB" id="A0A848LST5"/>
<comment type="caution">
    <text evidence="1">The sequence shown here is derived from an EMBL/GenBank/DDBJ whole genome shotgun (WGS) entry which is preliminary data.</text>
</comment>
<sequence>MARTTRTDNEMKLSFGVGGGAVLAAALVLGSGCASRQQVDSAPRARVTGDVSQYYPLAVGNRWTYRVNGQEREQPEAIEILKEEDGYFHDNRGGQLTVDAYGLRDPKRYLLRAPVEVGNSWTNVVSVSSTERYRILEVGVRCEAPAGTFDNCVRVEGRNRINADTTLVNTQTFAPGVGLVRIHVDLETKGQRVPQMWLELTSWKVRPQVSSSEG</sequence>
<gene>
    <name evidence="1" type="ORF">HG543_38655</name>
</gene>
<dbReference type="Proteomes" id="UP000518300">
    <property type="component" value="Unassembled WGS sequence"/>
</dbReference>
<protein>
    <recommendedName>
        <fullName evidence="3">Lipoprotein</fullName>
    </recommendedName>
</protein>
<organism evidence="1 2">
    <name type="scientific">Pyxidicoccus fallax</name>
    <dbReference type="NCBI Taxonomy" id="394095"/>
    <lineage>
        <taxon>Bacteria</taxon>
        <taxon>Pseudomonadati</taxon>
        <taxon>Myxococcota</taxon>
        <taxon>Myxococcia</taxon>
        <taxon>Myxococcales</taxon>
        <taxon>Cystobacterineae</taxon>
        <taxon>Myxococcaceae</taxon>
        <taxon>Pyxidicoccus</taxon>
    </lineage>
</organism>
<evidence type="ECO:0000313" key="2">
    <source>
        <dbReference type="Proteomes" id="UP000518300"/>
    </source>
</evidence>